<evidence type="ECO:0000313" key="2">
    <source>
        <dbReference type="EMBL" id="AJE80615.1"/>
    </source>
</evidence>
<dbReference type="EMBL" id="CP010519">
    <property type="protein sequence ID" value="AJE80615.1"/>
    <property type="molecule type" value="Genomic_DNA"/>
</dbReference>
<comment type="similarity">
    <text evidence="1">Belongs to the ROK (NagC/XylR) family.</text>
</comment>
<dbReference type="InterPro" id="IPR036390">
    <property type="entry name" value="WH_DNA-bd_sf"/>
</dbReference>
<dbReference type="Proteomes" id="UP000031523">
    <property type="component" value="Chromosome"/>
</dbReference>
<name>A0A0B5EMM1_STRA4</name>
<dbReference type="SUPFAM" id="SSF46785">
    <property type="entry name" value="Winged helix' DNA-binding domain"/>
    <property type="match status" value="1"/>
</dbReference>
<dbReference type="InterPro" id="IPR000600">
    <property type="entry name" value="ROK"/>
</dbReference>
<dbReference type="Gene3D" id="3.30.420.40">
    <property type="match status" value="2"/>
</dbReference>
<reference evidence="2 3" key="1">
    <citation type="submission" date="2015-01" db="EMBL/GenBank/DDBJ databases">
        <title>Enhanced salinomycin production by adjusting the supply of polyketide extender units in Streptomyce albus DSM 41398.</title>
        <authorList>
            <person name="Lu C."/>
        </authorList>
    </citation>
    <scope>NUCLEOTIDE SEQUENCE [LARGE SCALE GENOMIC DNA]</scope>
    <source>
        <strain evidence="3">ATCC 21838 / DSM 41398 / FERM P-419 / JCM 4703 / NBRC 107858</strain>
    </source>
</reference>
<evidence type="ECO:0000313" key="3">
    <source>
        <dbReference type="Proteomes" id="UP000031523"/>
    </source>
</evidence>
<dbReference type="CDD" id="cd24076">
    <property type="entry name" value="ASKHA_ATPase_ROK_BsXylR-like"/>
    <property type="match status" value="1"/>
</dbReference>
<proteinExistence type="inferred from homology"/>
<dbReference type="PANTHER" id="PTHR18964">
    <property type="entry name" value="ROK (REPRESSOR, ORF, KINASE) FAMILY"/>
    <property type="match status" value="1"/>
</dbReference>
<dbReference type="Pfam" id="PF00480">
    <property type="entry name" value="ROK"/>
    <property type="match status" value="1"/>
</dbReference>
<sequence>MYGEEPPGAGPASQQDVRRRNLSLVLRTVRERGPLSRAAIAAATGLTRPTAASLADELRADALLVEQGTVSSGRAGRPGRALALNDRGPAGCGLEVGVGHLGACVSDMRGEVRVWVRRPAANRGRSAPEVLTELTAVAEEALRRAAALGLRPVAAVLAVPGLVGPRPGTVVRAPNLGWQEVALDRLWRLPLPLTVENEANLGALAELHLTPARHFVHVSAEAGIGAALVVDGQLLRGALGFAGELGHVPVRPGGRACPCGARGCLEQYAGEAAVLRAAGLRDTGGDAVAELVRRAAAGEERVRAAVLGAGTALGIALAGAVNLLDPQAVVLGGAYAELADWLLPSMRRELARRVTVRPWSPEALGASTLGRRGPLTGAAALTVGRVLEDPGLVRGGG</sequence>
<accession>A0A0B5EMM1</accession>
<dbReference type="InterPro" id="IPR043129">
    <property type="entry name" value="ATPase_NBD"/>
</dbReference>
<keyword evidence="3" id="KW-1185">Reference proteome</keyword>
<dbReference type="SUPFAM" id="SSF53067">
    <property type="entry name" value="Actin-like ATPase domain"/>
    <property type="match status" value="1"/>
</dbReference>
<dbReference type="InterPro" id="IPR036388">
    <property type="entry name" value="WH-like_DNA-bd_sf"/>
</dbReference>
<gene>
    <name evidence="2" type="ORF">SLNWT_0239</name>
</gene>
<dbReference type="KEGG" id="sals:SLNWT_0239"/>
<evidence type="ECO:0000256" key="1">
    <source>
        <dbReference type="ARBA" id="ARBA00006479"/>
    </source>
</evidence>
<organism evidence="2 3">
    <name type="scientific">Streptomyces albus (strain ATCC 21838 / DSM 41398 / FERM P-419 / JCM 4703 / NBRC 107858)</name>
    <dbReference type="NCBI Taxonomy" id="1081613"/>
    <lineage>
        <taxon>Bacteria</taxon>
        <taxon>Bacillati</taxon>
        <taxon>Actinomycetota</taxon>
        <taxon>Actinomycetes</taxon>
        <taxon>Kitasatosporales</taxon>
        <taxon>Streptomycetaceae</taxon>
        <taxon>Streptomyces</taxon>
    </lineage>
</organism>
<protein>
    <submittedName>
        <fullName evidence="2">Putative xylose operon regulator</fullName>
    </submittedName>
</protein>
<dbReference type="PANTHER" id="PTHR18964:SF149">
    <property type="entry name" value="BIFUNCTIONAL UDP-N-ACETYLGLUCOSAMINE 2-EPIMERASE_N-ACETYLMANNOSAMINE KINASE"/>
    <property type="match status" value="1"/>
</dbReference>
<dbReference type="Gene3D" id="1.10.10.10">
    <property type="entry name" value="Winged helix-like DNA-binding domain superfamily/Winged helix DNA-binding domain"/>
    <property type="match status" value="1"/>
</dbReference>
<dbReference type="AlphaFoldDB" id="A0A0B5EMM1"/>